<accession>A0A7G5E1Q8</accession>
<keyword evidence="3" id="KW-1185">Reference proteome</keyword>
<dbReference type="InterPro" id="IPR041685">
    <property type="entry name" value="AAA_GajA/Old/RecF-like"/>
</dbReference>
<dbReference type="RefSeq" id="WP_182332413.1">
    <property type="nucleotide sequence ID" value="NZ_CP058555.1"/>
</dbReference>
<dbReference type="Gene3D" id="3.40.50.300">
    <property type="entry name" value="P-loop containing nucleotide triphosphate hydrolases"/>
    <property type="match status" value="1"/>
</dbReference>
<dbReference type="InterPro" id="IPR051396">
    <property type="entry name" value="Bact_Antivir_Def_Nuclease"/>
</dbReference>
<name>A0A7G5E1Q8_9SPHI</name>
<proteinExistence type="predicted"/>
<gene>
    <name evidence="2" type="ORF">HS960_09810</name>
</gene>
<dbReference type="SUPFAM" id="SSF52540">
    <property type="entry name" value="P-loop containing nucleoside triphosphate hydrolases"/>
    <property type="match status" value="2"/>
</dbReference>
<protein>
    <submittedName>
        <fullName evidence="2">AAA family ATPase</fullName>
    </submittedName>
</protein>
<evidence type="ECO:0000313" key="3">
    <source>
        <dbReference type="Proteomes" id="UP000515450"/>
    </source>
</evidence>
<dbReference type="PANTHER" id="PTHR43581">
    <property type="entry name" value="ATP/GTP PHOSPHATASE"/>
    <property type="match status" value="1"/>
</dbReference>
<dbReference type="Proteomes" id="UP000515450">
    <property type="component" value="Chromosome"/>
</dbReference>
<organism evidence="2 3">
    <name type="scientific">Sphingobacterium paramultivorum</name>
    <dbReference type="NCBI Taxonomy" id="2886510"/>
    <lineage>
        <taxon>Bacteria</taxon>
        <taxon>Pseudomonadati</taxon>
        <taxon>Bacteroidota</taxon>
        <taxon>Sphingobacteriia</taxon>
        <taxon>Sphingobacteriales</taxon>
        <taxon>Sphingobacteriaceae</taxon>
        <taxon>Sphingobacterium</taxon>
    </lineage>
</organism>
<sequence>MKIKSFKIINLYGYRTININFDNPVKILIGENGLGKTTILNIIYYTLSKNFLRLSKINFESIEVVFDSKNKISFTKSILLKHLSLDKENLGSHFHEYLSKLSNENAKKLRNIIYDANIPDQHKRIELKNILRQIGININAPTMYIFDMVQKYFDELDGNKFYDTIKVIEKVVDAKILYFPTYRRIEEDIKNIGYYNKEDIERLKRYGNKNIPYLDSDESKDVIQFGMQDVQERIENITSQITHASMIGFSDITAQMLHQLLTDYPNLKSKKRVKEDFDKLNIMLDRIGQTLSPEDRQKINDFIKVGKTDNKGLIFFIDQLIELYNNLEDQDISIKKFINVCNNYLTEKKYVYNDREVILNIQHQNPKYLEQNLSNIIDLNKLSSGEKQIVSLFSKIYLEEDKRFIVLFDEPELSLSIFWQQRLLSDIIDSGKCDLLFAVTHSPFIYENELFDQTYVLRDYIS</sequence>
<dbReference type="InterPro" id="IPR027417">
    <property type="entry name" value="P-loop_NTPase"/>
</dbReference>
<evidence type="ECO:0000259" key="1">
    <source>
        <dbReference type="Pfam" id="PF13175"/>
    </source>
</evidence>
<dbReference type="AlphaFoldDB" id="A0A7G5E1Q8"/>
<dbReference type="Pfam" id="PF13175">
    <property type="entry name" value="AAA_15"/>
    <property type="match status" value="1"/>
</dbReference>
<dbReference type="EMBL" id="CP058555">
    <property type="protein sequence ID" value="QMV67933.1"/>
    <property type="molecule type" value="Genomic_DNA"/>
</dbReference>
<evidence type="ECO:0000313" key="2">
    <source>
        <dbReference type="EMBL" id="QMV67933.1"/>
    </source>
</evidence>
<dbReference type="PANTHER" id="PTHR43581:SF2">
    <property type="entry name" value="EXCINUCLEASE ATPASE SUBUNIT"/>
    <property type="match status" value="1"/>
</dbReference>
<reference evidence="2 3" key="1">
    <citation type="journal article" date="2020" name="G3 (Bethesda)">
        <title>CeMbio - The Caenorhabditis elegans Microbiome Resource.</title>
        <authorList>
            <person name="Dirksen P."/>
            <person name="Assie A."/>
            <person name="Zimmermann J."/>
            <person name="Zhang F."/>
            <person name="Tietje A.M."/>
            <person name="Marsh S.A."/>
            <person name="Felix M.A."/>
            <person name="Shapira M."/>
            <person name="Kaleta C."/>
            <person name="Schulenburg H."/>
            <person name="Samuel B."/>
        </authorList>
    </citation>
    <scope>NUCLEOTIDE SEQUENCE [LARGE SCALE GENOMIC DNA]</scope>
    <source>
        <strain evidence="2 3">BIGb0170</strain>
    </source>
</reference>
<feature type="domain" description="Endonuclease GajA/Old nuclease/RecF-like AAA" evidence="1">
    <location>
        <begin position="1"/>
        <end position="445"/>
    </location>
</feature>